<dbReference type="Pfam" id="PF10634">
    <property type="entry name" value="Iron_transport"/>
    <property type="match status" value="1"/>
</dbReference>
<evidence type="ECO:0008006" key="5">
    <source>
        <dbReference type="Google" id="ProtNLM"/>
    </source>
</evidence>
<dbReference type="AlphaFoldDB" id="B2BK97"/>
<dbReference type="InterPro" id="IPR018470">
    <property type="entry name" value="Metal-bd_Tp34-typ"/>
</dbReference>
<proteinExistence type="inferred from homology"/>
<keyword evidence="2 3" id="KW-0732">Signal</keyword>
<dbReference type="InterPro" id="IPR038482">
    <property type="entry name" value="Tp34-type_sf"/>
</dbReference>
<comment type="similarity">
    <text evidence="1">Belongs to the UPF0423 family.</text>
</comment>
<evidence type="ECO:0000313" key="4">
    <source>
        <dbReference type="EMBL" id="ABU51086.1"/>
    </source>
</evidence>
<evidence type="ECO:0000256" key="3">
    <source>
        <dbReference type="SAM" id="SignalP"/>
    </source>
</evidence>
<feature type="chain" id="PRO_5002774855" description="Iron transporter" evidence="3">
    <location>
        <begin position="20"/>
        <end position="168"/>
    </location>
</feature>
<name>B2BK97_9BACT</name>
<organism evidence="4">
    <name type="scientific">uncultured bacterium Bio2</name>
    <dbReference type="NCBI Taxonomy" id="460936"/>
    <lineage>
        <taxon>Bacteria</taxon>
        <taxon>environmental samples</taxon>
    </lineage>
</organism>
<dbReference type="PIRSF" id="PIRSF017018">
    <property type="entry name" value="Tp34"/>
    <property type="match status" value="1"/>
</dbReference>
<accession>B2BK97</accession>
<feature type="signal peptide" evidence="3">
    <location>
        <begin position="1"/>
        <end position="19"/>
    </location>
</feature>
<evidence type="ECO:0000256" key="1">
    <source>
        <dbReference type="ARBA" id="ARBA00010013"/>
    </source>
</evidence>
<dbReference type="EMBL" id="EF530727">
    <property type="protein sequence ID" value="ABU51086.1"/>
    <property type="molecule type" value="Genomic_DNA"/>
</dbReference>
<evidence type="ECO:0000256" key="2">
    <source>
        <dbReference type="ARBA" id="ARBA00022729"/>
    </source>
</evidence>
<dbReference type="Gene3D" id="2.60.40.2480">
    <property type="entry name" value="Periplasmic metal-binding protein Tp34-type"/>
    <property type="match status" value="1"/>
</dbReference>
<protein>
    <recommendedName>
        <fullName evidence="5">Iron transporter</fullName>
    </recommendedName>
</protein>
<reference evidence="4" key="1">
    <citation type="submission" date="2007-03" db="EMBL/GenBank/DDBJ databases">
        <title>Diverse metagenome-derived clones inhibiting biofilm formation in Pseudomonas aeruginosa and swarming in Escherichia coli.</title>
        <authorList>
            <person name="Schipper C."/>
            <person name="Steele H.L."/>
            <person name="Streit W.R."/>
        </authorList>
    </citation>
    <scope>NUCLEOTIDE SEQUENCE</scope>
</reference>
<sequence>MRSLWAFCAVLLAVIPARAAVIGGPLLRDGLEIVPSAQTGVELDRPAALSRAAEPVLLVADVHAAKGEVHGFAEGAFIPYLAISYALTKEDAPTFKQAGLLFPVADKSGPHYAASAEMAGPGTYHLTCIISPPSAHGMMRRTDKTGGVPDWFKPITANWTFTYPTSAK</sequence>